<dbReference type="Gene3D" id="2.10.25.10">
    <property type="entry name" value="Laminin"/>
    <property type="match status" value="1"/>
</dbReference>
<feature type="domain" description="Integrin beta epidermal growth factor-like" evidence="4">
    <location>
        <begin position="35"/>
        <end position="80"/>
    </location>
</feature>
<evidence type="ECO:0000256" key="3">
    <source>
        <dbReference type="ARBA" id="ARBA00023157"/>
    </source>
</evidence>
<accession>A0AAV1JVB8</accession>
<keyword evidence="6" id="KW-1185">Reference proteome</keyword>
<evidence type="ECO:0000256" key="1">
    <source>
        <dbReference type="ARBA" id="ARBA00022729"/>
    </source>
</evidence>
<sequence>MSSPHPCNNTVTSKKYEMSLYDNAKCACEGNPTVDNCRPDGITEGPECYGRGTCACGRCFCDPNPDPENPSKVIIGEHCEFDNFSCDGPKCNEGPYSINELHLYTESNSDDFPETEPVEV</sequence>
<keyword evidence="1" id="KW-0732">Signal</keyword>
<evidence type="ECO:0000259" key="4">
    <source>
        <dbReference type="Pfam" id="PF23105"/>
    </source>
</evidence>
<dbReference type="InterPro" id="IPR057073">
    <property type="entry name" value="EGF_integrin_2"/>
</dbReference>
<evidence type="ECO:0000256" key="2">
    <source>
        <dbReference type="ARBA" id="ARBA00022737"/>
    </source>
</evidence>
<dbReference type="PROSITE" id="PS00243">
    <property type="entry name" value="I_EGF_1"/>
    <property type="match status" value="1"/>
</dbReference>
<dbReference type="EMBL" id="CAVLEF010000132">
    <property type="protein sequence ID" value="CAK1552121.1"/>
    <property type="molecule type" value="Genomic_DNA"/>
</dbReference>
<gene>
    <name evidence="5" type="ORF">LNINA_LOCUS11190</name>
</gene>
<evidence type="ECO:0000313" key="6">
    <source>
        <dbReference type="Proteomes" id="UP001497472"/>
    </source>
</evidence>
<evidence type="ECO:0000313" key="5">
    <source>
        <dbReference type="EMBL" id="CAK1552121.1"/>
    </source>
</evidence>
<protein>
    <recommendedName>
        <fullName evidence="4">Integrin beta epidermal growth factor-like domain-containing protein</fullName>
    </recommendedName>
</protein>
<dbReference type="Proteomes" id="UP001497472">
    <property type="component" value="Unassembled WGS sequence"/>
</dbReference>
<comment type="caution">
    <text evidence="5">The sequence shown here is derived from an EMBL/GenBank/DDBJ whole genome shotgun (WGS) entry which is preliminary data.</text>
</comment>
<name>A0AAV1JVB8_9NEOP</name>
<keyword evidence="3" id="KW-1015">Disulfide bond</keyword>
<dbReference type="InterPro" id="IPR057243">
    <property type="entry name" value="Integrin_I-EGF_CS"/>
</dbReference>
<dbReference type="Pfam" id="PF23105">
    <property type="entry name" value="EGF_integrin"/>
    <property type="match status" value="1"/>
</dbReference>
<keyword evidence="2" id="KW-0677">Repeat</keyword>
<proteinExistence type="predicted"/>
<reference evidence="5 6" key="1">
    <citation type="submission" date="2023-11" db="EMBL/GenBank/DDBJ databases">
        <authorList>
            <person name="Okamura Y."/>
        </authorList>
    </citation>
    <scope>NUCLEOTIDE SEQUENCE [LARGE SCALE GENOMIC DNA]</scope>
</reference>
<dbReference type="AlphaFoldDB" id="A0AAV1JVB8"/>
<organism evidence="5 6">
    <name type="scientific">Leptosia nina</name>
    <dbReference type="NCBI Taxonomy" id="320188"/>
    <lineage>
        <taxon>Eukaryota</taxon>
        <taxon>Metazoa</taxon>
        <taxon>Ecdysozoa</taxon>
        <taxon>Arthropoda</taxon>
        <taxon>Hexapoda</taxon>
        <taxon>Insecta</taxon>
        <taxon>Pterygota</taxon>
        <taxon>Neoptera</taxon>
        <taxon>Endopterygota</taxon>
        <taxon>Lepidoptera</taxon>
        <taxon>Glossata</taxon>
        <taxon>Ditrysia</taxon>
        <taxon>Papilionoidea</taxon>
        <taxon>Pieridae</taxon>
        <taxon>Pierinae</taxon>
        <taxon>Leptosia</taxon>
    </lineage>
</organism>